<accession>A0ABD1TZT1</accession>
<gene>
    <name evidence="1" type="ORF">Adt_14489</name>
</gene>
<evidence type="ECO:0000313" key="2">
    <source>
        <dbReference type="Proteomes" id="UP001604336"/>
    </source>
</evidence>
<protein>
    <submittedName>
        <fullName evidence="1">Uncharacterized protein</fullName>
    </submittedName>
</protein>
<keyword evidence="2" id="KW-1185">Reference proteome</keyword>
<name>A0ABD1TZT1_9LAMI</name>
<dbReference type="EMBL" id="JBFOLK010000004">
    <property type="protein sequence ID" value="KAL2518242.1"/>
    <property type="molecule type" value="Genomic_DNA"/>
</dbReference>
<sequence length="164" mass="18721">MADVMSHGGDGAGDPSQQLSHRLALGLRSPRQGDGVSLEASTLRWFGRLTGRCHFLSLVECTMQPIRNTVKYFTCLVENQMRFTVHPCYPSWTEVSEEQRARLRSIIESYFDLQGDRSPDEYREVCAAVDRLVTNRYRDYKLKAHNHLKAHGPSRPYGEMSAED</sequence>
<organism evidence="1 2">
    <name type="scientific">Abeliophyllum distichum</name>
    <dbReference type="NCBI Taxonomy" id="126358"/>
    <lineage>
        <taxon>Eukaryota</taxon>
        <taxon>Viridiplantae</taxon>
        <taxon>Streptophyta</taxon>
        <taxon>Embryophyta</taxon>
        <taxon>Tracheophyta</taxon>
        <taxon>Spermatophyta</taxon>
        <taxon>Magnoliopsida</taxon>
        <taxon>eudicotyledons</taxon>
        <taxon>Gunneridae</taxon>
        <taxon>Pentapetalae</taxon>
        <taxon>asterids</taxon>
        <taxon>lamiids</taxon>
        <taxon>Lamiales</taxon>
        <taxon>Oleaceae</taxon>
        <taxon>Forsythieae</taxon>
        <taxon>Abeliophyllum</taxon>
    </lineage>
</organism>
<reference evidence="2" key="1">
    <citation type="submission" date="2024-07" db="EMBL/GenBank/DDBJ databases">
        <title>Two chromosome-level genome assemblies of Korean endemic species Abeliophyllum distichum and Forsythia ovata (Oleaceae).</title>
        <authorList>
            <person name="Jang H."/>
        </authorList>
    </citation>
    <scope>NUCLEOTIDE SEQUENCE [LARGE SCALE GENOMIC DNA]</scope>
</reference>
<proteinExistence type="predicted"/>
<evidence type="ECO:0000313" key="1">
    <source>
        <dbReference type="EMBL" id="KAL2518242.1"/>
    </source>
</evidence>
<dbReference type="AlphaFoldDB" id="A0ABD1TZT1"/>
<comment type="caution">
    <text evidence="1">The sequence shown here is derived from an EMBL/GenBank/DDBJ whole genome shotgun (WGS) entry which is preliminary data.</text>
</comment>
<dbReference type="Proteomes" id="UP001604336">
    <property type="component" value="Unassembled WGS sequence"/>
</dbReference>